<accession>A0A7W9BVJ6</accession>
<name>A0A7W9BVJ6_9SPHN</name>
<organism evidence="2 3">
    <name type="scientific">Sphingomonas prati</name>
    <dbReference type="NCBI Taxonomy" id="1843237"/>
    <lineage>
        <taxon>Bacteria</taxon>
        <taxon>Pseudomonadati</taxon>
        <taxon>Pseudomonadota</taxon>
        <taxon>Alphaproteobacteria</taxon>
        <taxon>Sphingomonadales</taxon>
        <taxon>Sphingomonadaceae</taxon>
        <taxon>Sphingomonas</taxon>
    </lineage>
</organism>
<dbReference type="SUPFAM" id="SSF52540">
    <property type="entry name" value="P-loop containing nucleoside triphosphate hydrolases"/>
    <property type="match status" value="1"/>
</dbReference>
<dbReference type="EMBL" id="JACIJR010000012">
    <property type="protein sequence ID" value="MBB5730927.1"/>
    <property type="molecule type" value="Genomic_DNA"/>
</dbReference>
<dbReference type="AlphaFoldDB" id="A0A7W9BVJ6"/>
<keyword evidence="1" id="KW-0175">Coiled coil</keyword>
<protein>
    <recommendedName>
        <fullName evidence="4">Rad50/SbcC-type AAA domain-containing protein</fullName>
    </recommendedName>
</protein>
<evidence type="ECO:0008006" key="4">
    <source>
        <dbReference type="Google" id="ProtNLM"/>
    </source>
</evidence>
<dbReference type="RefSeq" id="WP_157177914.1">
    <property type="nucleotide sequence ID" value="NZ_BMJP01000010.1"/>
</dbReference>
<keyword evidence="3" id="KW-1185">Reference proteome</keyword>
<evidence type="ECO:0000256" key="1">
    <source>
        <dbReference type="SAM" id="Coils"/>
    </source>
</evidence>
<dbReference type="OrthoDB" id="975794at2"/>
<reference evidence="2 3" key="1">
    <citation type="submission" date="2020-08" db="EMBL/GenBank/DDBJ databases">
        <title>Genomic Encyclopedia of Type Strains, Phase IV (KMG-IV): sequencing the most valuable type-strain genomes for metagenomic binning, comparative biology and taxonomic classification.</title>
        <authorList>
            <person name="Goeker M."/>
        </authorList>
    </citation>
    <scope>NUCLEOTIDE SEQUENCE [LARGE SCALE GENOMIC DNA]</scope>
    <source>
        <strain evidence="2 3">DSM 103336</strain>
    </source>
</reference>
<sequence>MIDRLIFRHLSFVGEGKAPAHLTFEAGVNVVYGASNTGKSFTLAALKFVLGASTPLPVIEQMEGYTGVLLGIDIPRTGEATLYRAITGGGIRLYRGLYVEMPVDVEARALAPEHDAAREDNLSRLVLMGLGLDGKKIVRNENGEKNSFTLRSLDPFMFVDEGSIIDGRSPILSGQVVAATPEKNALKLLLTGQDDSAVVAVVPAKIKKARREGQRELLEQWIGEIDVQIDALGVTRQELAHQSVRLEDRLNDLGSDLMRRQGRIDHTTQERRRMLDARDRTAAQTREIELTLARFARLMEVYESDIARLGALEQGGHLLLARLDRPCPLCGATAEHHHNDGKRDVDRARAAARAEIARIERERRDLFSTIGLLERDGAGHLVLLRKQRARIAAAERLLAFLRPDESGLRQTYEDRIEKRDALRDQLKLFDERDRLAVQLSQVIGAKPEPKQHLSVGIDGPTGHALAVKIQEVLEAWKFPGTPVVSFDPQSQDIRIAGKERRANGKGVRAVLHSAFKVAVMLVCQERGLPHPGMLVLDTPLLTYREPVKVPRHGDLTTDERALAATTLHEYFYQHLASLADRAQFIIIENSDPPAAVSQGVTVHLFTGVEGDGRMGLFPSIDEAGAGASDLQ</sequence>
<proteinExistence type="predicted"/>
<comment type="caution">
    <text evidence="2">The sequence shown here is derived from an EMBL/GenBank/DDBJ whole genome shotgun (WGS) entry which is preliminary data.</text>
</comment>
<dbReference type="InterPro" id="IPR027417">
    <property type="entry name" value="P-loop_NTPase"/>
</dbReference>
<dbReference type="Proteomes" id="UP000546701">
    <property type="component" value="Unassembled WGS sequence"/>
</dbReference>
<gene>
    <name evidence="2" type="ORF">FHS99_003435</name>
</gene>
<evidence type="ECO:0000313" key="3">
    <source>
        <dbReference type="Proteomes" id="UP000546701"/>
    </source>
</evidence>
<dbReference type="Gene3D" id="3.40.50.300">
    <property type="entry name" value="P-loop containing nucleotide triphosphate hydrolases"/>
    <property type="match status" value="1"/>
</dbReference>
<evidence type="ECO:0000313" key="2">
    <source>
        <dbReference type="EMBL" id="MBB5730927.1"/>
    </source>
</evidence>
<feature type="coiled-coil region" evidence="1">
    <location>
        <begin position="342"/>
        <end position="369"/>
    </location>
</feature>